<organism evidence="11 12">
    <name type="scientific">Potamilus streckersoni</name>
    <dbReference type="NCBI Taxonomy" id="2493646"/>
    <lineage>
        <taxon>Eukaryota</taxon>
        <taxon>Metazoa</taxon>
        <taxon>Spiralia</taxon>
        <taxon>Lophotrochozoa</taxon>
        <taxon>Mollusca</taxon>
        <taxon>Bivalvia</taxon>
        <taxon>Autobranchia</taxon>
        <taxon>Heteroconchia</taxon>
        <taxon>Palaeoheterodonta</taxon>
        <taxon>Unionida</taxon>
        <taxon>Unionoidea</taxon>
        <taxon>Unionidae</taxon>
        <taxon>Ambleminae</taxon>
        <taxon>Lampsilini</taxon>
        <taxon>Potamilus</taxon>
    </lineage>
</organism>
<dbReference type="PROSITE" id="PS51892">
    <property type="entry name" value="SUBTILASE"/>
    <property type="match status" value="1"/>
</dbReference>
<reference evidence="11" key="1">
    <citation type="journal article" date="2021" name="Genome Biol. Evol.">
        <title>A High-Quality Reference Genome for a Parasitic Bivalve with Doubly Uniparental Inheritance (Bivalvia: Unionida).</title>
        <authorList>
            <person name="Smith C.H."/>
        </authorList>
    </citation>
    <scope>NUCLEOTIDE SEQUENCE</scope>
    <source>
        <strain evidence="11">CHS0354</strain>
    </source>
</reference>
<feature type="signal peptide" evidence="9">
    <location>
        <begin position="1"/>
        <end position="17"/>
    </location>
</feature>
<keyword evidence="4 7" id="KW-0378">Hydrolase</keyword>
<dbReference type="PROSITE" id="PS00136">
    <property type="entry name" value="SUBTILASE_ASP"/>
    <property type="match status" value="1"/>
</dbReference>
<evidence type="ECO:0000256" key="3">
    <source>
        <dbReference type="ARBA" id="ARBA00022729"/>
    </source>
</evidence>
<evidence type="ECO:0000313" key="12">
    <source>
        <dbReference type="Proteomes" id="UP001195483"/>
    </source>
</evidence>
<dbReference type="Gene3D" id="3.40.50.200">
    <property type="entry name" value="Peptidase S8/S53 domain"/>
    <property type="match status" value="1"/>
</dbReference>
<sequence>MRPHTFLDCIPIYLILSLPCYMGERELACSTEDKFVDEYLLEVDGIYVQDVIDILEGFGLQYVEHIIADLHLFRNKENKKERVSEEFVQMIKSRTGGRVKHVEQQCLKKLMPPITERQRLGHSSRIRRSSEEQCNPLSSLGVYKAWKQGSSGKHVRIIVVDTGVDYTNLDLVKNFKKSLCYDVLSSDTECKPDGNYRDQENSHHGTRCSGLIAGEKGNGFCGDGVAYSANIGAVRIFNMHGETQDSYAAKGLIFKRDEVDIYSCSWGFQGQVYDSLGNATWTALIEGAKQGRNKKGSIYVFPSGNGGSGAHCNRNGYARNVHTITIGSVGFDGIKTRYTEMCPCVLSTVFGEGGEDVNSNLKTTENGNKSCTWLFKGSSVSAALAAGIIALALEVNNNLTSRDIQHLLVRTSESNTTLWKAQWRTNGAGHKSKVTSYFAYTCDTQNYDLITKIKSDGCKKSSNEVLKLEHVEVQISFKTKHRDELDFVLTSPMGTSSTLMNRKQKKSVQSMPDEEIKWVLMSVQFWDENPIGTWNLKIFGAFSGSTHFVEVISLSLILYGTTEMEDKGEKEVPKGRAAEIQLLSEETNITVIVLICIVLFLSFIISCSVLIYKTSLRRNRKDNEHLLAG</sequence>
<keyword evidence="8" id="KW-0812">Transmembrane</keyword>
<dbReference type="PROSITE" id="PS51829">
    <property type="entry name" value="P_HOMO_B"/>
    <property type="match status" value="1"/>
</dbReference>
<name>A0AAE0S7U4_9BIVA</name>
<proteinExistence type="inferred from homology"/>
<dbReference type="GO" id="GO:0005802">
    <property type="term" value="C:trans-Golgi network"/>
    <property type="evidence" value="ECO:0007669"/>
    <property type="project" value="TreeGrafter"/>
</dbReference>
<keyword evidence="12" id="KW-1185">Reference proteome</keyword>
<dbReference type="InterPro" id="IPR015500">
    <property type="entry name" value="Peptidase_S8_subtilisin-rel"/>
</dbReference>
<dbReference type="Pfam" id="PF00082">
    <property type="entry name" value="Peptidase_S8"/>
    <property type="match status" value="1"/>
</dbReference>
<protein>
    <recommendedName>
        <fullName evidence="10">P/Homo B domain-containing protein</fullName>
    </recommendedName>
</protein>
<keyword evidence="3 9" id="KW-0732">Signal</keyword>
<dbReference type="InterPro" id="IPR023827">
    <property type="entry name" value="Peptidase_S8_Asp-AS"/>
</dbReference>
<evidence type="ECO:0000313" key="11">
    <source>
        <dbReference type="EMBL" id="KAK3586729.1"/>
    </source>
</evidence>
<dbReference type="SUPFAM" id="SSF52743">
    <property type="entry name" value="Subtilisin-like"/>
    <property type="match status" value="1"/>
</dbReference>
<evidence type="ECO:0000256" key="6">
    <source>
        <dbReference type="PIRSR" id="PIRSR615500-1"/>
    </source>
</evidence>
<evidence type="ECO:0000259" key="10">
    <source>
        <dbReference type="PROSITE" id="PS51829"/>
    </source>
</evidence>
<comment type="similarity">
    <text evidence="7">Belongs to the peptidase S8 family.</text>
</comment>
<dbReference type="GO" id="GO:0000139">
    <property type="term" value="C:Golgi membrane"/>
    <property type="evidence" value="ECO:0007669"/>
    <property type="project" value="TreeGrafter"/>
</dbReference>
<dbReference type="Proteomes" id="UP001195483">
    <property type="component" value="Unassembled WGS sequence"/>
</dbReference>
<dbReference type="InterPro" id="IPR000209">
    <property type="entry name" value="Peptidase_S8/S53_dom"/>
</dbReference>
<evidence type="ECO:0000256" key="9">
    <source>
        <dbReference type="SAM" id="SignalP"/>
    </source>
</evidence>
<dbReference type="Gene3D" id="2.60.120.260">
    <property type="entry name" value="Galactose-binding domain-like"/>
    <property type="match status" value="1"/>
</dbReference>
<dbReference type="InterPro" id="IPR036852">
    <property type="entry name" value="Peptidase_S8/S53_dom_sf"/>
</dbReference>
<evidence type="ECO:0000256" key="7">
    <source>
        <dbReference type="PROSITE-ProRule" id="PRU01240"/>
    </source>
</evidence>
<dbReference type="PANTHER" id="PTHR42884:SF31">
    <property type="entry name" value="PROPROTEIN CONVERTASE SUBTILISIN_KEXIN TYPE 5"/>
    <property type="match status" value="1"/>
</dbReference>
<comment type="caution">
    <text evidence="11">The sequence shown here is derived from an EMBL/GenBank/DDBJ whole genome shotgun (WGS) entry which is preliminary data.</text>
</comment>
<reference evidence="11" key="3">
    <citation type="submission" date="2023-05" db="EMBL/GenBank/DDBJ databases">
        <authorList>
            <person name="Smith C.H."/>
        </authorList>
    </citation>
    <scope>NUCLEOTIDE SEQUENCE</scope>
    <source>
        <strain evidence="11">CHS0354</strain>
        <tissue evidence="11">Mantle</tissue>
    </source>
</reference>
<feature type="active site" description="Charge relay system" evidence="6 7">
    <location>
        <position position="379"/>
    </location>
</feature>
<dbReference type="GO" id="GO:0016485">
    <property type="term" value="P:protein processing"/>
    <property type="evidence" value="ECO:0007669"/>
    <property type="project" value="TreeGrafter"/>
</dbReference>
<dbReference type="EMBL" id="JAEAOA010001086">
    <property type="protein sequence ID" value="KAK3586729.1"/>
    <property type="molecule type" value="Genomic_DNA"/>
</dbReference>
<dbReference type="PANTHER" id="PTHR42884">
    <property type="entry name" value="PROPROTEIN CONVERTASE SUBTILISIN/KEXIN-RELATED"/>
    <property type="match status" value="1"/>
</dbReference>
<keyword evidence="8" id="KW-1133">Transmembrane helix</keyword>
<reference evidence="11" key="2">
    <citation type="journal article" date="2021" name="Genome Biol. Evol.">
        <title>Developing a high-quality reference genome for a parasitic bivalve with doubly uniparental inheritance (Bivalvia: Unionida).</title>
        <authorList>
            <person name="Smith C.H."/>
        </authorList>
    </citation>
    <scope>NUCLEOTIDE SEQUENCE</scope>
    <source>
        <strain evidence="11">CHS0354</strain>
        <tissue evidence="11">Mantle</tissue>
    </source>
</reference>
<keyword evidence="8" id="KW-0472">Membrane</keyword>
<feature type="transmembrane region" description="Helical" evidence="8">
    <location>
        <begin position="589"/>
        <end position="612"/>
    </location>
</feature>
<feature type="active site" description="Charge relay system" evidence="6 7">
    <location>
        <position position="161"/>
    </location>
</feature>
<evidence type="ECO:0000256" key="4">
    <source>
        <dbReference type="ARBA" id="ARBA00022801"/>
    </source>
</evidence>
<keyword evidence="5 7" id="KW-0720">Serine protease</keyword>
<keyword evidence="1 7" id="KW-0645">Protease</keyword>
<dbReference type="GO" id="GO:0004252">
    <property type="term" value="F:serine-type endopeptidase activity"/>
    <property type="evidence" value="ECO:0007669"/>
    <property type="project" value="UniProtKB-UniRule"/>
</dbReference>
<dbReference type="PROSITE" id="PS00137">
    <property type="entry name" value="SUBTILASE_HIS"/>
    <property type="match status" value="1"/>
</dbReference>
<evidence type="ECO:0000256" key="1">
    <source>
        <dbReference type="ARBA" id="ARBA00022670"/>
    </source>
</evidence>
<gene>
    <name evidence="11" type="ORF">CHS0354_017528</name>
</gene>
<feature type="active site" description="Charge relay system" evidence="6 7">
    <location>
        <position position="204"/>
    </location>
</feature>
<dbReference type="InterPro" id="IPR022398">
    <property type="entry name" value="Peptidase_S8_His-AS"/>
</dbReference>
<feature type="domain" description="P/Homo B" evidence="10">
    <location>
        <begin position="417"/>
        <end position="564"/>
    </location>
</feature>
<dbReference type="AlphaFoldDB" id="A0AAE0S7U4"/>
<evidence type="ECO:0000256" key="8">
    <source>
        <dbReference type="SAM" id="Phobius"/>
    </source>
</evidence>
<dbReference type="PRINTS" id="PR00723">
    <property type="entry name" value="SUBTILISIN"/>
</dbReference>
<dbReference type="InterPro" id="IPR008979">
    <property type="entry name" value="Galactose-bd-like_sf"/>
</dbReference>
<dbReference type="InterPro" id="IPR034182">
    <property type="entry name" value="Kexin/furin"/>
</dbReference>
<dbReference type="SUPFAM" id="SSF49785">
    <property type="entry name" value="Galactose-binding domain-like"/>
    <property type="match status" value="1"/>
</dbReference>
<accession>A0AAE0S7U4</accession>
<dbReference type="InterPro" id="IPR002884">
    <property type="entry name" value="P_dom"/>
</dbReference>
<dbReference type="CDD" id="cd04059">
    <property type="entry name" value="Peptidases_S8_Protein_convertases_Kexins_Furin-like"/>
    <property type="match status" value="1"/>
</dbReference>
<evidence type="ECO:0000256" key="5">
    <source>
        <dbReference type="ARBA" id="ARBA00022825"/>
    </source>
</evidence>
<feature type="chain" id="PRO_5041970770" description="P/Homo B domain-containing protein" evidence="9">
    <location>
        <begin position="18"/>
        <end position="629"/>
    </location>
</feature>
<dbReference type="Pfam" id="PF01483">
    <property type="entry name" value="P_proprotein"/>
    <property type="match status" value="1"/>
</dbReference>
<evidence type="ECO:0000256" key="2">
    <source>
        <dbReference type="ARBA" id="ARBA00022685"/>
    </source>
</evidence>
<keyword evidence="2" id="KW-0165">Cleavage on pair of basic residues</keyword>